<evidence type="ECO:0000313" key="2">
    <source>
        <dbReference type="EMBL" id="OUN43920.1"/>
    </source>
</evidence>
<keyword evidence="1" id="KW-0812">Transmembrane</keyword>
<name>A0A1Y3UEW0_9FIRM</name>
<evidence type="ECO:0000313" key="3">
    <source>
        <dbReference type="Proteomes" id="UP000195455"/>
    </source>
</evidence>
<dbReference type="AlphaFoldDB" id="A0A1Y3UEW0"/>
<comment type="caution">
    <text evidence="2">The sequence shown here is derived from an EMBL/GenBank/DDBJ whole genome shotgun (WGS) entry which is preliminary data.</text>
</comment>
<feature type="transmembrane region" description="Helical" evidence="1">
    <location>
        <begin position="61"/>
        <end position="77"/>
    </location>
</feature>
<proteinExistence type="predicted"/>
<feature type="transmembrane region" description="Helical" evidence="1">
    <location>
        <begin position="89"/>
        <end position="107"/>
    </location>
</feature>
<dbReference type="RefSeq" id="WP_087989117.1">
    <property type="nucleotide sequence ID" value="NZ_JAUUMJ010000044.1"/>
</dbReference>
<organism evidence="2 3">
    <name type="scientific">Anaerotignum lactatifermentans</name>
    <dbReference type="NCBI Taxonomy" id="160404"/>
    <lineage>
        <taxon>Bacteria</taxon>
        <taxon>Bacillati</taxon>
        <taxon>Bacillota</taxon>
        <taxon>Clostridia</taxon>
        <taxon>Lachnospirales</taxon>
        <taxon>Anaerotignaceae</taxon>
        <taxon>Anaerotignum</taxon>
    </lineage>
</organism>
<gene>
    <name evidence="2" type="ORF">B5G26_06375</name>
</gene>
<sequence length="114" mass="13417">MDKKEILRRSQKENYIFDEFSYYVDKKAYANAYLAILIYSGIAALIFFLQFHFTGKAYSDYRAFLFCFAITFGSRSFQHFRSHRKAKDILFVLIALCIAIITFVNILNHGMEIL</sequence>
<dbReference type="InterPro" id="IPR045620">
    <property type="entry name" value="DUF6442"/>
</dbReference>
<dbReference type="Pfam" id="PF20040">
    <property type="entry name" value="DUF6442"/>
    <property type="match status" value="1"/>
</dbReference>
<feature type="transmembrane region" description="Helical" evidence="1">
    <location>
        <begin position="30"/>
        <end position="49"/>
    </location>
</feature>
<reference evidence="3" key="1">
    <citation type="submission" date="2017-04" db="EMBL/GenBank/DDBJ databases">
        <title>Function of individual gut microbiota members based on whole genome sequencing of pure cultures obtained from chicken caecum.</title>
        <authorList>
            <person name="Medvecky M."/>
            <person name="Cejkova D."/>
            <person name="Polansky O."/>
            <person name="Karasova D."/>
            <person name="Kubasova T."/>
            <person name="Cizek A."/>
            <person name="Rychlik I."/>
        </authorList>
    </citation>
    <scope>NUCLEOTIDE SEQUENCE [LARGE SCALE GENOMIC DNA]</scope>
    <source>
        <strain evidence="3">An75</strain>
    </source>
</reference>
<keyword evidence="1" id="KW-0472">Membrane</keyword>
<protein>
    <submittedName>
        <fullName evidence="2">Uncharacterized protein</fullName>
    </submittedName>
</protein>
<dbReference type="Proteomes" id="UP000195455">
    <property type="component" value="Unassembled WGS sequence"/>
</dbReference>
<accession>A0A1Y3UEW0</accession>
<dbReference type="EMBL" id="NFHM01000007">
    <property type="protein sequence ID" value="OUN43920.1"/>
    <property type="molecule type" value="Genomic_DNA"/>
</dbReference>
<keyword evidence="1" id="KW-1133">Transmembrane helix</keyword>
<evidence type="ECO:0000256" key="1">
    <source>
        <dbReference type="SAM" id="Phobius"/>
    </source>
</evidence>